<feature type="region of interest" description="Disordered" evidence="1">
    <location>
        <begin position="209"/>
        <end position="233"/>
    </location>
</feature>
<sequence>MARSDTAYEYESGATEPSTKKKLRAEIVHKKCVTTYSSQDLNLSETQSTDNDSRRFNKVPKTSAERGREFRARKALLKQQIKQQKEPDAIVEIAIKNIQNADPSEDNHVPKPLELSIIEKRAKSAEATRRWREKKRALYIFIICTYRKRKLKKEETEAVETSPASSCAAETPRLRILSVPVVNEIKPSPDSTEFIDVKPYVPGHCHWYTPVSPPPGDTSPGSPHRTADSPHDFAPEENSSFFQFFRSLHSDYLEGLWRDAPPTLPGRHGPLVTSCN</sequence>
<dbReference type="AlphaFoldDB" id="A0A5E4QH08"/>
<feature type="region of interest" description="Disordered" evidence="1">
    <location>
        <begin position="1"/>
        <end position="20"/>
    </location>
</feature>
<proteinExistence type="predicted"/>
<dbReference type="Proteomes" id="UP000324832">
    <property type="component" value="Unassembled WGS sequence"/>
</dbReference>
<accession>A0A5E4QH08</accession>
<gene>
    <name evidence="2" type="ORF">LSINAPIS_LOCUS8036</name>
</gene>
<feature type="compositionally biased region" description="Polar residues" evidence="1">
    <location>
        <begin position="41"/>
        <end position="50"/>
    </location>
</feature>
<keyword evidence="3" id="KW-1185">Reference proteome</keyword>
<protein>
    <submittedName>
        <fullName evidence="2">Uncharacterized protein</fullName>
    </submittedName>
</protein>
<evidence type="ECO:0000313" key="3">
    <source>
        <dbReference type="Proteomes" id="UP000324832"/>
    </source>
</evidence>
<name>A0A5E4QH08_9NEOP</name>
<evidence type="ECO:0000313" key="2">
    <source>
        <dbReference type="EMBL" id="VVC96565.1"/>
    </source>
</evidence>
<organism evidence="2 3">
    <name type="scientific">Leptidea sinapis</name>
    <dbReference type="NCBI Taxonomy" id="189913"/>
    <lineage>
        <taxon>Eukaryota</taxon>
        <taxon>Metazoa</taxon>
        <taxon>Ecdysozoa</taxon>
        <taxon>Arthropoda</taxon>
        <taxon>Hexapoda</taxon>
        <taxon>Insecta</taxon>
        <taxon>Pterygota</taxon>
        <taxon>Neoptera</taxon>
        <taxon>Endopterygota</taxon>
        <taxon>Lepidoptera</taxon>
        <taxon>Glossata</taxon>
        <taxon>Ditrysia</taxon>
        <taxon>Papilionoidea</taxon>
        <taxon>Pieridae</taxon>
        <taxon>Dismorphiinae</taxon>
        <taxon>Leptidea</taxon>
    </lineage>
</organism>
<feature type="region of interest" description="Disordered" evidence="1">
    <location>
        <begin position="41"/>
        <end position="67"/>
    </location>
</feature>
<dbReference type="EMBL" id="FZQP02002781">
    <property type="protein sequence ID" value="VVC96565.1"/>
    <property type="molecule type" value="Genomic_DNA"/>
</dbReference>
<evidence type="ECO:0000256" key="1">
    <source>
        <dbReference type="SAM" id="MobiDB-lite"/>
    </source>
</evidence>
<reference evidence="2 3" key="1">
    <citation type="submission" date="2017-07" db="EMBL/GenBank/DDBJ databases">
        <authorList>
            <person name="Talla V."/>
            <person name="Backstrom N."/>
        </authorList>
    </citation>
    <scope>NUCLEOTIDE SEQUENCE [LARGE SCALE GENOMIC DNA]</scope>
</reference>